<dbReference type="InterPro" id="IPR018254">
    <property type="entry name" value="Ribosomal_uL29_CS"/>
</dbReference>
<gene>
    <name evidence="5 6" type="primary">rpmC</name>
    <name evidence="6" type="ORF">MYF79_08180</name>
</gene>
<organism evidence="6 7">
    <name type="scientific">Chitinophaga filiformis</name>
    <name type="common">Myxococcus filiformis</name>
    <name type="synonym">Flexibacter filiformis</name>
    <dbReference type="NCBI Taxonomy" id="104663"/>
    <lineage>
        <taxon>Bacteria</taxon>
        <taxon>Pseudomonadati</taxon>
        <taxon>Bacteroidota</taxon>
        <taxon>Chitinophagia</taxon>
        <taxon>Chitinophagales</taxon>
        <taxon>Chitinophagaceae</taxon>
        <taxon>Chitinophaga</taxon>
    </lineage>
</organism>
<dbReference type="PROSITE" id="PS00579">
    <property type="entry name" value="RIBOSOMAL_L29"/>
    <property type="match status" value="1"/>
</dbReference>
<proteinExistence type="inferred from homology"/>
<evidence type="ECO:0000256" key="1">
    <source>
        <dbReference type="ARBA" id="ARBA00009254"/>
    </source>
</evidence>
<keyword evidence="7" id="KW-1185">Reference proteome</keyword>
<evidence type="ECO:0000256" key="2">
    <source>
        <dbReference type="ARBA" id="ARBA00022980"/>
    </source>
</evidence>
<dbReference type="InterPro" id="IPR036049">
    <property type="entry name" value="Ribosomal_uL29_sf"/>
</dbReference>
<sequence length="68" mass="7886">MAKDKLDLKGLSDQDLREKISEEQLRLKKITFSHAITPIENPMSIRSLRRQIAQLKTELRKRELGAQA</sequence>
<dbReference type="Proteomes" id="UP000830198">
    <property type="component" value="Chromosome"/>
</dbReference>
<dbReference type="EMBL" id="CP095855">
    <property type="protein sequence ID" value="UPK71259.1"/>
    <property type="molecule type" value="Genomic_DNA"/>
</dbReference>
<dbReference type="InterPro" id="IPR001854">
    <property type="entry name" value="Ribosomal_uL29"/>
</dbReference>
<evidence type="ECO:0000313" key="7">
    <source>
        <dbReference type="Proteomes" id="UP000830198"/>
    </source>
</evidence>
<evidence type="ECO:0000256" key="4">
    <source>
        <dbReference type="ARBA" id="ARBA00035204"/>
    </source>
</evidence>
<keyword evidence="2 5" id="KW-0689">Ribosomal protein</keyword>
<evidence type="ECO:0000256" key="3">
    <source>
        <dbReference type="ARBA" id="ARBA00023274"/>
    </source>
</evidence>
<name>A0ABY4I7C3_CHIFI</name>
<dbReference type="RefSeq" id="WP_110054718.1">
    <property type="nucleotide sequence ID" value="NZ_CP095855.1"/>
</dbReference>
<dbReference type="Gene3D" id="1.10.287.310">
    <property type="match status" value="1"/>
</dbReference>
<dbReference type="GO" id="GO:0005840">
    <property type="term" value="C:ribosome"/>
    <property type="evidence" value="ECO:0007669"/>
    <property type="project" value="UniProtKB-KW"/>
</dbReference>
<keyword evidence="3 5" id="KW-0687">Ribonucleoprotein</keyword>
<dbReference type="HAMAP" id="MF_00374">
    <property type="entry name" value="Ribosomal_uL29"/>
    <property type="match status" value="1"/>
</dbReference>
<dbReference type="SUPFAM" id="SSF46561">
    <property type="entry name" value="Ribosomal protein L29 (L29p)"/>
    <property type="match status" value="1"/>
</dbReference>
<evidence type="ECO:0000256" key="5">
    <source>
        <dbReference type="HAMAP-Rule" id="MF_00374"/>
    </source>
</evidence>
<dbReference type="NCBIfam" id="TIGR00012">
    <property type="entry name" value="L29"/>
    <property type="match status" value="1"/>
</dbReference>
<accession>A0ABY4I7C3</accession>
<comment type="similarity">
    <text evidence="1 5">Belongs to the universal ribosomal protein uL29 family.</text>
</comment>
<reference evidence="6 7" key="1">
    <citation type="submission" date="2022-04" db="EMBL/GenBank/DDBJ databases">
        <title>The arsenic-methylating capacity of Chitinophaga filiformis YT5 during chitin decomposition.</title>
        <authorList>
            <person name="Chen G."/>
            <person name="Liang Y."/>
        </authorList>
    </citation>
    <scope>NUCLEOTIDE SEQUENCE [LARGE SCALE GENOMIC DNA]</scope>
    <source>
        <strain evidence="6 7">YT5</strain>
    </source>
</reference>
<protein>
    <recommendedName>
        <fullName evidence="4 5">Large ribosomal subunit protein uL29</fullName>
    </recommendedName>
</protein>
<evidence type="ECO:0000313" key="6">
    <source>
        <dbReference type="EMBL" id="UPK71259.1"/>
    </source>
</evidence>
<dbReference type="Pfam" id="PF00831">
    <property type="entry name" value="Ribosomal_L29"/>
    <property type="match status" value="1"/>
</dbReference>